<feature type="region of interest" description="Disordered" evidence="5">
    <location>
        <begin position="1"/>
        <end position="29"/>
    </location>
</feature>
<dbReference type="InterPro" id="IPR010445">
    <property type="entry name" value="LapA_dom"/>
</dbReference>
<organism evidence="8 9">
    <name type="scientific">Nocardioides koreensis</name>
    <dbReference type="NCBI Taxonomy" id="433651"/>
    <lineage>
        <taxon>Bacteria</taxon>
        <taxon>Bacillati</taxon>
        <taxon>Actinomycetota</taxon>
        <taxon>Actinomycetes</taxon>
        <taxon>Propionibacteriales</taxon>
        <taxon>Nocardioidaceae</taxon>
        <taxon>Nocardioides</taxon>
    </lineage>
</organism>
<dbReference type="RefSeq" id="WP_344155729.1">
    <property type="nucleotide sequence ID" value="NZ_BAAAQR010000013.1"/>
</dbReference>
<evidence type="ECO:0000256" key="5">
    <source>
        <dbReference type="SAM" id="MobiDB-lite"/>
    </source>
</evidence>
<dbReference type="Pfam" id="PF06305">
    <property type="entry name" value="LapA_dom"/>
    <property type="match status" value="1"/>
</dbReference>
<dbReference type="EMBL" id="BAAAQR010000013">
    <property type="protein sequence ID" value="GAA2152891.1"/>
    <property type="molecule type" value="Genomic_DNA"/>
</dbReference>
<evidence type="ECO:0000256" key="6">
    <source>
        <dbReference type="SAM" id="Phobius"/>
    </source>
</evidence>
<keyword evidence="1" id="KW-1003">Cell membrane</keyword>
<reference evidence="8 9" key="1">
    <citation type="journal article" date="2019" name="Int. J. Syst. Evol. Microbiol.">
        <title>The Global Catalogue of Microorganisms (GCM) 10K type strain sequencing project: providing services to taxonomists for standard genome sequencing and annotation.</title>
        <authorList>
            <consortium name="The Broad Institute Genomics Platform"/>
            <consortium name="The Broad Institute Genome Sequencing Center for Infectious Disease"/>
            <person name="Wu L."/>
            <person name="Ma J."/>
        </authorList>
    </citation>
    <scope>NUCLEOTIDE SEQUENCE [LARGE SCALE GENOMIC DNA]</scope>
    <source>
        <strain evidence="8 9">JCM 16022</strain>
    </source>
</reference>
<evidence type="ECO:0000259" key="7">
    <source>
        <dbReference type="Pfam" id="PF06305"/>
    </source>
</evidence>
<name>A0ABN3A2Z7_9ACTN</name>
<keyword evidence="4 6" id="KW-0472">Membrane</keyword>
<feature type="transmembrane region" description="Helical" evidence="6">
    <location>
        <begin position="36"/>
        <end position="56"/>
    </location>
</feature>
<evidence type="ECO:0000256" key="1">
    <source>
        <dbReference type="ARBA" id="ARBA00022475"/>
    </source>
</evidence>
<evidence type="ECO:0000256" key="2">
    <source>
        <dbReference type="ARBA" id="ARBA00022692"/>
    </source>
</evidence>
<proteinExistence type="predicted"/>
<protein>
    <recommendedName>
        <fullName evidence="7">Lipopolysaccharide assembly protein A domain-containing protein</fullName>
    </recommendedName>
</protein>
<keyword evidence="2 6" id="KW-0812">Transmembrane</keyword>
<accession>A0ABN3A2Z7</accession>
<sequence length="111" mass="11884">MSDASATPPTEPATEPTTKPEPVPGRDPLRGSRTSGIWVAVVGLGVVLLLLIIFIAQNTQTVNVSYFGWDGEAPLAVTLLIATAAGLFLAAVAGSLRILQLRRRVRREKRH</sequence>
<evidence type="ECO:0000256" key="4">
    <source>
        <dbReference type="ARBA" id="ARBA00023136"/>
    </source>
</evidence>
<feature type="domain" description="Lipopolysaccharide assembly protein A" evidence="7">
    <location>
        <begin position="57"/>
        <end position="110"/>
    </location>
</feature>
<dbReference type="Proteomes" id="UP001501771">
    <property type="component" value="Unassembled WGS sequence"/>
</dbReference>
<evidence type="ECO:0000313" key="8">
    <source>
        <dbReference type="EMBL" id="GAA2152891.1"/>
    </source>
</evidence>
<feature type="transmembrane region" description="Helical" evidence="6">
    <location>
        <begin position="76"/>
        <end position="99"/>
    </location>
</feature>
<evidence type="ECO:0000313" key="9">
    <source>
        <dbReference type="Proteomes" id="UP001501771"/>
    </source>
</evidence>
<comment type="caution">
    <text evidence="8">The sequence shown here is derived from an EMBL/GenBank/DDBJ whole genome shotgun (WGS) entry which is preliminary data.</text>
</comment>
<gene>
    <name evidence="8" type="ORF">GCM10009844_36620</name>
</gene>
<keyword evidence="3 6" id="KW-1133">Transmembrane helix</keyword>
<keyword evidence="9" id="KW-1185">Reference proteome</keyword>
<evidence type="ECO:0000256" key="3">
    <source>
        <dbReference type="ARBA" id="ARBA00022989"/>
    </source>
</evidence>